<proteinExistence type="inferred from homology"/>
<dbReference type="AlphaFoldDB" id="A0A540KZI9"/>
<dbReference type="EMBL" id="VIEB01000847">
    <property type="protein sequence ID" value="TQD79635.1"/>
    <property type="molecule type" value="Genomic_DNA"/>
</dbReference>
<sequence>MPTAFFLVPFLFSYSIFFRKLRGLPRSVSSNSHATGISPSQSKNHNSFGSLYSQRSNLTNQTRIVFDVEGALLKSSCLFNYFMLVAFEAGNFLRALVLFLLCPIIFSVGDELGLKIMVMVCFFGVKKDSFRIGTAVLPKFFLEDVGLEAFEVLQMGGNIKVGVSKLPQVMIESFLKDYLEIDMVIGKELKAFGGYFLGIMEEEESNIVSPLLEEQEHGGHDNMVFDTIGISASNKFNDHQLFSYCKEVYLVGDSDKRSWKNLPRDRYPKKLVFHDGRLALTPTPLETLAILMWLPLGIALAIFRIIVGKSLPYDVSFPLLGFSGLRLTVGGQKAQSENLPKDKPRGTLYVCNHRTLLDPLYLCFALKKNLHAVTYSLSKMSEILSPIKTVKLTRNRHRDGKMMEKLLNQGDVVVCPEGTTCREPYLLRYSPLFTEISDEIIPVAINTHVGMFHGTTAGGLKCLDPLFFLMNPSPIYTVQLLEKVSGLSTCRDGNRSSFDVANYVQGEIGKALGFECTKLTRRDKYLILAGNEGIASKCTI</sequence>
<dbReference type="Proteomes" id="UP000315295">
    <property type="component" value="Unassembled WGS sequence"/>
</dbReference>
<dbReference type="GO" id="GO:0016791">
    <property type="term" value="F:phosphatase activity"/>
    <property type="evidence" value="ECO:0007669"/>
    <property type="project" value="TreeGrafter"/>
</dbReference>
<evidence type="ECO:0000256" key="7">
    <source>
        <dbReference type="ARBA" id="ARBA00023315"/>
    </source>
</evidence>
<dbReference type="STRING" id="106549.A0A540KZI9"/>
<dbReference type="GO" id="GO:0016020">
    <property type="term" value="C:membrane"/>
    <property type="evidence" value="ECO:0007669"/>
    <property type="project" value="UniProtKB-SubCell"/>
</dbReference>
<evidence type="ECO:0000259" key="8">
    <source>
        <dbReference type="SMART" id="SM00563"/>
    </source>
</evidence>
<feature type="domain" description="Phospholipid/glycerol acyltransferase" evidence="8">
    <location>
        <begin position="347"/>
        <end position="448"/>
    </location>
</feature>
<dbReference type="Pfam" id="PF01553">
    <property type="entry name" value="Acyltransferase"/>
    <property type="match status" value="1"/>
</dbReference>
<gene>
    <name evidence="9" type="ORF">C1H46_034812</name>
</gene>
<comment type="caution">
    <text evidence="9">The sequence shown here is derived from an EMBL/GenBank/DDBJ whole genome shotgun (WGS) entry which is preliminary data.</text>
</comment>
<dbReference type="Pfam" id="PF23270">
    <property type="entry name" value="HAD_RAM2_N"/>
    <property type="match status" value="1"/>
</dbReference>
<keyword evidence="5" id="KW-1133">Transmembrane helix</keyword>
<keyword evidence="10" id="KW-1185">Reference proteome</keyword>
<dbReference type="SMART" id="SM00563">
    <property type="entry name" value="PlsC"/>
    <property type="match status" value="1"/>
</dbReference>
<accession>A0A540KZI9</accession>
<evidence type="ECO:0000256" key="6">
    <source>
        <dbReference type="ARBA" id="ARBA00023136"/>
    </source>
</evidence>
<evidence type="ECO:0000313" key="9">
    <source>
        <dbReference type="EMBL" id="TQD79635.1"/>
    </source>
</evidence>
<comment type="subcellular location">
    <subcellularLocation>
        <location evidence="1">Membrane</location>
        <topology evidence="1">Multi-pass membrane protein</topology>
    </subcellularLocation>
</comment>
<dbReference type="InterPro" id="IPR056462">
    <property type="entry name" value="HAD_RAM2/GPAT1-8"/>
</dbReference>
<dbReference type="GO" id="GO:0010143">
    <property type="term" value="P:cutin biosynthetic process"/>
    <property type="evidence" value="ECO:0007669"/>
    <property type="project" value="TreeGrafter"/>
</dbReference>
<evidence type="ECO:0000256" key="1">
    <source>
        <dbReference type="ARBA" id="ARBA00004141"/>
    </source>
</evidence>
<dbReference type="PANTHER" id="PTHR15486">
    <property type="entry name" value="ANCIENT UBIQUITOUS PROTEIN"/>
    <property type="match status" value="1"/>
</dbReference>
<keyword evidence="6" id="KW-0472">Membrane</keyword>
<name>A0A540KZI9_MALBA</name>
<protein>
    <recommendedName>
        <fullName evidence="8">Phospholipid/glycerol acyltransferase domain-containing protein</fullName>
    </recommendedName>
</protein>
<reference evidence="9 10" key="1">
    <citation type="journal article" date="2019" name="G3 (Bethesda)">
        <title>Sequencing of a Wild Apple (Malus baccata) Genome Unravels the Differences Between Cultivated and Wild Apple Species Regarding Disease Resistance and Cold Tolerance.</title>
        <authorList>
            <person name="Chen X."/>
        </authorList>
    </citation>
    <scope>NUCLEOTIDE SEQUENCE [LARGE SCALE GENOMIC DNA]</scope>
    <source>
        <strain evidence="10">cv. Shandingzi</strain>
        <tissue evidence="9">Leaves</tissue>
    </source>
</reference>
<evidence type="ECO:0000256" key="3">
    <source>
        <dbReference type="ARBA" id="ARBA00022679"/>
    </source>
</evidence>
<comment type="similarity">
    <text evidence="2">Belongs to the GPAT/DAPAT family.</text>
</comment>
<dbReference type="CDD" id="cd06551">
    <property type="entry name" value="LPLAT"/>
    <property type="match status" value="1"/>
</dbReference>
<evidence type="ECO:0000256" key="4">
    <source>
        <dbReference type="ARBA" id="ARBA00022692"/>
    </source>
</evidence>
<evidence type="ECO:0000256" key="5">
    <source>
        <dbReference type="ARBA" id="ARBA00022989"/>
    </source>
</evidence>
<organism evidence="9 10">
    <name type="scientific">Malus baccata</name>
    <name type="common">Siberian crab apple</name>
    <name type="synonym">Pyrus baccata</name>
    <dbReference type="NCBI Taxonomy" id="106549"/>
    <lineage>
        <taxon>Eukaryota</taxon>
        <taxon>Viridiplantae</taxon>
        <taxon>Streptophyta</taxon>
        <taxon>Embryophyta</taxon>
        <taxon>Tracheophyta</taxon>
        <taxon>Spermatophyta</taxon>
        <taxon>Magnoliopsida</taxon>
        <taxon>eudicotyledons</taxon>
        <taxon>Gunneridae</taxon>
        <taxon>Pentapetalae</taxon>
        <taxon>rosids</taxon>
        <taxon>fabids</taxon>
        <taxon>Rosales</taxon>
        <taxon>Rosaceae</taxon>
        <taxon>Amygdaloideae</taxon>
        <taxon>Maleae</taxon>
        <taxon>Malus</taxon>
    </lineage>
</organism>
<dbReference type="SUPFAM" id="SSF69593">
    <property type="entry name" value="Glycerol-3-phosphate (1)-acyltransferase"/>
    <property type="match status" value="1"/>
</dbReference>
<dbReference type="InterPro" id="IPR002123">
    <property type="entry name" value="Plipid/glycerol_acylTrfase"/>
</dbReference>
<dbReference type="GO" id="GO:0090447">
    <property type="term" value="F:glycerol-3-phosphate 2-O-acyltransferase activity"/>
    <property type="evidence" value="ECO:0007669"/>
    <property type="project" value="TreeGrafter"/>
</dbReference>
<keyword evidence="4" id="KW-0812">Transmembrane</keyword>
<keyword evidence="3" id="KW-0808">Transferase</keyword>
<evidence type="ECO:0000256" key="2">
    <source>
        <dbReference type="ARBA" id="ARBA00007937"/>
    </source>
</evidence>
<evidence type="ECO:0000313" key="10">
    <source>
        <dbReference type="Proteomes" id="UP000315295"/>
    </source>
</evidence>
<dbReference type="PANTHER" id="PTHR15486:SF62">
    <property type="entry name" value="GLYCEROL-3-PHOSPHATE ACYLTRANSFERASE 2-RELATED"/>
    <property type="match status" value="1"/>
</dbReference>
<keyword evidence="7" id="KW-0012">Acyltransferase</keyword>